<dbReference type="Proteomes" id="UP000254425">
    <property type="component" value="Chromosome"/>
</dbReference>
<evidence type="ECO:0000259" key="2">
    <source>
        <dbReference type="Pfam" id="PF13193"/>
    </source>
</evidence>
<protein>
    <recommendedName>
        <fullName evidence="5">Long-chain fatty acid--CoA ligase</fullName>
    </recommendedName>
</protein>
<dbReference type="InterPro" id="IPR042099">
    <property type="entry name" value="ANL_N_sf"/>
</dbReference>
<sequence>MPVHGRVPPHPATYLMKRKEMALDTAYLLRRAAVMFPHSVAVDDGRTAWSLRQLLARGERLANALDALAVPSGASVGVLSHNRTAYVEADTALALGRRVRVALNARLHLEDFRYIAADADLHALFYSAEFEEEATALRDEFGLTLLPFDAPGGAAASRTSTEALIEGTPGDVRVRESAPEGAAWISYTSGTTGHPKGVELSHRAVREVAFNLLLELGPVTPGERIVLTQPMSHGAGYFALPYLLSGAGVHVQPRFDPGEVWALSQRPEVRTLKIVPAMLEPILAAEPGAESAAGPGSWGYDTIVYGASSIPGPVLDRAVERFGPTLIQDYGQSEAPMTITCLQKADHLDPGARLSAGRPWKTVAVEVRGDDGGPVPQGETGEVYVRGPHLMTRYRNKPEETARVLRDGWLRTKDMAAVDERGFVHLRGRRDEMINSGGFNIAPREVESVLSTHDGVDEAVVLGMPDARWGDAVTAVVRPRAGVSLTADEVLSFARPRLGMRAPKRVVVWGEIPRNAYGKVDRLTIKSRLAEGGSP</sequence>
<dbReference type="Gene3D" id="3.30.300.30">
    <property type="match status" value="1"/>
</dbReference>
<dbReference type="Pfam" id="PF00501">
    <property type="entry name" value="AMP-binding"/>
    <property type="match status" value="1"/>
</dbReference>
<gene>
    <name evidence="3" type="ORF">DVA86_14420</name>
</gene>
<dbReference type="InterPro" id="IPR025110">
    <property type="entry name" value="AMP-bd_C"/>
</dbReference>
<dbReference type="PROSITE" id="PS00455">
    <property type="entry name" value="AMP_BINDING"/>
    <property type="match status" value="1"/>
</dbReference>
<feature type="domain" description="AMP-binding enzyme C-terminal" evidence="2">
    <location>
        <begin position="445"/>
        <end position="519"/>
    </location>
</feature>
<dbReference type="PANTHER" id="PTHR43201:SF32">
    <property type="entry name" value="2-SUCCINYLBENZOATE--COA LIGASE, CHLOROPLASTIC_PEROXISOMAL"/>
    <property type="match status" value="1"/>
</dbReference>
<dbReference type="AlphaFoldDB" id="A0A345XPV5"/>
<dbReference type="PANTHER" id="PTHR43201">
    <property type="entry name" value="ACYL-COA SYNTHETASE"/>
    <property type="match status" value="1"/>
</dbReference>
<feature type="domain" description="AMP-dependent synthetase/ligase" evidence="1">
    <location>
        <begin position="30"/>
        <end position="394"/>
    </location>
</feature>
<dbReference type="KEGG" id="sarm:DVA86_14420"/>
<evidence type="ECO:0000313" key="3">
    <source>
        <dbReference type="EMBL" id="AXK33671.1"/>
    </source>
</evidence>
<evidence type="ECO:0000259" key="1">
    <source>
        <dbReference type="Pfam" id="PF00501"/>
    </source>
</evidence>
<dbReference type="InterPro" id="IPR020845">
    <property type="entry name" value="AMP-binding_CS"/>
</dbReference>
<dbReference type="SUPFAM" id="SSF56801">
    <property type="entry name" value="Acetyl-CoA synthetase-like"/>
    <property type="match status" value="1"/>
</dbReference>
<dbReference type="Pfam" id="PF13193">
    <property type="entry name" value="AMP-binding_C"/>
    <property type="match status" value="1"/>
</dbReference>
<accession>A0A345XPV5</accession>
<name>A0A345XPV5_9ACTN</name>
<dbReference type="InterPro" id="IPR000873">
    <property type="entry name" value="AMP-dep_synth/lig_dom"/>
</dbReference>
<keyword evidence="4" id="KW-1185">Reference proteome</keyword>
<organism evidence="3 4">
    <name type="scientific">Streptomyces armeniacus</name>
    <dbReference type="NCBI Taxonomy" id="83291"/>
    <lineage>
        <taxon>Bacteria</taxon>
        <taxon>Bacillati</taxon>
        <taxon>Actinomycetota</taxon>
        <taxon>Actinomycetes</taxon>
        <taxon>Kitasatosporales</taxon>
        <taxon>Streptomycetaceae</taxon>
        <taxon>Streptomyces</taxon>
    </lineage>
</organism>
<proteinExistence type="predicted"/>
<dbReference type="GO" id="GO:0006631">
    <property type="term" value="P:fatty acid metabolic process"/>
    <property type="evidence" value="ECO:0007669"/>
    <property type="project" value="TreeGrafter"/>
</dbReference>
<dbReference type="InterPro" id="IPR045851">
    <property type="entry name" value="AMP-bd_C_sf"/>
</dbReference>
<dbReference type="GO" id="GO:0031956">
    <property type="term" value="F:medium-chain fatty acid-CoA ligase activity"/>
    <property type="evidence" value="ECO:0007669"/>
    <property type="project" value="TreeGrafter"/>
</dbReference>
<evidence type="ECO:0008006" key="5">
    <source>
        <dbReference type="Google" id="ProtNLM"/>
    </source>
</evidence>
<evidence type="ECO:0000313" key="4">
    <source>
        <dbReference type="Proteomes" id="UP000254425"/>
    </source>
</evidence>
<dbReference type="EMBL" id="CP031320">
    <property type="protein sequence ID" value="AXK33671.1"/>
    <property type="molecule type" value="Genomic_DNA"/>
</dbReference>
<reference evidence="3 4" key="1">
    <citation type="submission" date="2018-07" db="EMBL/GenBank/DDBJ databases">
        <title>Draft genome of the type strain Streptomyces armeniacus ATCC 15676.</title>
        <authorList>
            <person name="Labana P."/>
            <person name="Gosse J.T."/>
            <person name="Boddy C.N."/>
        </authorList>
    </citation>
    <scope>NUCLEOTIDE SEQUENCE [LARGE SCALE GENOMIC DNA]</scope>
    <source>
        <strain evidence="3 4">ATCC 15676</strain>
    </source>
</reference>
<dbReference type="Gene3D" id="3.40.50.12780">
    <property type="entry name" value="N-terminal domain of ligase-like"/>
    <property type="match status" value="1"/>
</dbReference>